<dbReference type="CDD" id="cd00519">
    <property type="entry name" value="Lipase_3"/>
    <property type="match status" value="1"/>
</dbReference>
<keyword evidence="7" id="KW-1185">Reference proteome</keyword>
<evidence type="ECO:0000256" key="4">
    <source>
        <dbReference type="ARBA" id="ARBA00048461"/>
    </source>
</evidence>
<proteinExistence type="inferred from homology"/>
<evidence type="ECO:0000256" key="3">
    <source>
        <dbReference type="ARBA" id="ARBA00047591"/>
    </source>
</evidence>
<organism evidence="6 7">
    <name type="scientific">Neolentinus lepideus HHB14362 ss-1</name>
    <dbReference type="NCBI Taxonomy" id="1314782"/>
    <lineage>
        <taxon>Eukaryota</taxon>
        <taxon>Fungi</taxon>
        <taxon>Dikarya</taxon>
        <taxon>Basidiomycota</taxon>
        <taxon>Agaricomycotina</taxon>
        <taxon>Agaricomycetes</taxon>
        <taxon>Gloeophyllales</taxon>
        <taxon>Gloeophyllaceae</taxon>
        <taxon>Neolentinus</taxon>
    </lineage>
</organism>
<dbReference type="InterPro" id="IPR029058">
    <property type="entry name" value="AB_hydrolase_fold"/>
</dbReference>
<dbReference type="Pfam" id="PF01764">
    <property type="entry name" value="Lipase_3"/>
    <property type="match status" value="1"/>
</dbReference>
<comment type="catalytic activity">
    <reaction evidence="3">
        <text>a diacylglycerol + H2O = a monoacylglycerol + a fatty acid + H(+)</text>
        <dbReference type="Rhea" id="RHEA:32731"/>
        <dbReference type="ChEBI" id="CHEBI:15377"/>
        <dbReference type="ChEBI" id="CHEBI:15378"/>
        <dbReference type="ChEBI" id="CHEBI:17408"/>
        <dbReference type="ChEBI" id="CHEBI:18035"/>
        <dbReference type="ChEBI" id="CHEBI:28868"/>
    </reaction>
</comment>
<dbReference type="Proteomes" id="UP000076761">
    <property type="component" value="Unassembled WGS sequence"/>
</dbReference>
<feature type="domain" description="Fungal lipase-type" evidence="5">
    <location>
        <begin position="83"/>
        <end position="235"/>
    </location>
</feature>
<dbReference type="Gene3D" id="3.40.50.1820">
    <property type="entry name" value="alpha/beta hydrolase"/>
    <property type="match status" value="1"/>
</dbReference>
<evidence type="ECO:0000313" key="6">
    <source>
        <dbReference type="EMBL" id="KZT23320.1"/>
    </source>
</evidence>
<reference evidence="6 7" key="1">
    <citation type="journal article" date="2016" name="Mol. Biol. Evol.">
        <title>Comparative Genomics of Early-Diverging Mushroom-Forming Fungi Provides Insights into the Origins of Lignocellulose Decay Capabilities.</title>
        <authorList>
            <person name="Nagy L.G."/>
            <person name="Riley R."/>
            <person name="Tritt A."/>
            <person name="Adam C."/>
            <person name="Daum C."/>
            <person name="Floudas D."/>
            <person name="Sun H."/>
            <person name="Yadav J.S."/>
            <person name="Pangilinan J."/>
            <person name="Larsson K.H."/>
            <person name="Matsuura K."/>
            <person name="Barry K."/>
            <person name="Labutti K."/>
            <person name="Kuo R."/>
            <person name="Ohm R.A."/>
            <person name="Bhattacharya S.S."/>
            <person name="Shirouzu T."/>
            <person name="Yoshinaga Y."/>
            <person name="Martin F.M."/>
            <person name="Grigoriev I.V."/>
            <person name="Hibbett D.S."/>
        </authorList>
    </citation>
    <scope>NUCLEOTIDE SEQUENCE [LARGE SCALE GENOMIC DNA]</scope>
    <source>
        <strain evidence="6 7">HHB14362 ss-1</strain>
    </source>
</reference>
<comment type="similarity">
    <text evidence="2">Belongs to the AB hydrolase superfamily. Lipase family. Class 3 subfamily.</text>
</comment>
<comment type="catalytic activity">
    <reaction evidence="4">
        <text>a monoacylglycerol + H2O = glycerol + a fatty acid + H(+)</text>
        <dbReference type="Rhea" id="RHEA:15245"/>
        <dbReference type="ChEBI" id="CHEBI:15377"/>
        <dbReference type="ChEBI" id="CHEBI:15378"/>
        <dbReference type="ChEBI" id="CHEBI:17408"/>
        <dbReference type="ChEBI" id="CHEBI:17754"/>
        <dbReference type="ChEBI" id="CHEBI:28868"/>
    </reaction>
</comment>
<evidence type="ECO:0000259" key="5">
    <source>
        <dbReference type="Pfam" id="PF01764"/>
    </source>
</evidence>
<dbReference type="PANTHER" id="PTHR45856">
    <property type="entry name" value="ALPHA/BETA-HYDROLASES SUPERFAMILY PROTEIN"/>
    <property type="match status" value="1"/>
</dbReference>
<dbReference type="InterPro" id="IPR051218">
    <property type="entry name" value="Sec_MonoDiacylglyc_Lipase"/>
</dbReference>
<protein>
    <submittedName>
        <fullName evidence="6">Alpha/beta-hydrolase</fullName>
    </submittedName>
</protein>
<dbReference type="SUPFAM" id="SSF53474">
    <property type="entry name" value="alpha/beta-Hydrolases"/>
    <property type="match status" value="1"/>
</dbReference>
<dbReference type="GO" id="GO:0006629">
    <property type="term" value="P:lipid metabolic process"/>
    <property type="evidence" value="ECO:0007669"/>
    <property type="project" value="InterPro"/>
</dbReference>
<dbReference type="EMBL" id="KV425586">
    <property type="protein sequence ID" value="KZT23320.1"/>
    <property type="molecule type" value="Genomic_DNA"/>
</dbReference>
<keyword evidence="6" id="KW-0378">Hydrolase</keyword>
<dbReference type="GO" id="GO:0016787">
    <property type="term" value="F:hydrolase activity"/>
    <property type="evidence" value="ECO:0007669"/>
    <property type="project" value="UniProtKB-KW"/>
</dbReference>
<name>A0A165R541_9AGAM</name>
<dbReference type="AlphaFoldDB" id="A0A165R541"/>
<keyword evidence="1" id="KW-1015">Disulfide bond</keyword>
<evidence type="ECO:0000256" key="2">
    <source>
        <dbReference type="ARBA" id="ARBA00043996"/>
    </source>
</evidence>
<dbReference type="PANTHER" id="PTHR45856:SF24">
    <property type="entry name" value="FUNGAL LIPASE-LIKE DOMAIN-CONTAINING PROTEIN"/>
    <property type="match status" value="1"/>
</dbReference>
<evidence type="ECO:0000256" key="1">
    <source>
        <dbReference type="ARBA" id="ARBA00023157"/>
    </source>
</evidence>
<sequence>MYLRDGKKVIAAIKEAKAGNVQKAIGYLEDSDADIQEIAAFWDFDYVTICDLFEHTTDGQKSIVGPFCGAFSSKDKNKPFTGIAFKGTTTQKEWNTNIDRDPKVTGDDKILWNTNVSKGIFNALFGTYGDSGVPMDHIMEFIEKSASHKGSTRLVPHSTGHSLGASYATLCYSQLLLYYSTNPVEWTLGDMYNYGSPRIGEDSFAARLRTAVRNAPGSTWRIVNANDSVTSVPPVPKHLYVFEPLEDDPRIYIHVDTAYHISTSTAPVLMDSEIGRNPGPAPKTVEYLQDVQHQKDHKQSQYWEALRVANGITGA</sequence>
<dbReference type="OrthoDB" id="426718at2759"/>
<gene>
    <name evidence="6" type="ORF">NEOLEDRAFT_555328</name>
</gene>
<evidence type="ECO:0000313" key="7">
    <source>
        <dbReference type="Proteomes" id="UP000076761"/>
    </source>
</evidence>
<dbReference type="InterPro" id="IPR002921">
    <property type="entry name" value="Fungal_lipase-type"/>
</dbReference>
<accession>A0A165R541</accession>
<dbReference type="InParanoid" id="A0A165R541"/>